<comment type="caution">
    <text evidence="1">The sequence shown here is derived from an EMBL/GenBank/DDBJ whole genome shotgun (WGS) entry which is preliminary data.</text>
</comment>
<protein>
    <submittedName>
        <fullName evidence="1">DUF4127 family protein</fullName>
    </submittedName>
</protein>
<dbReference type="RefSeq" id="WP_222704841.1">
    <property type="nucleotide sequence ID" value="NZ_CABKTM010000075.1"/>
</dbReference>
<sequence>MIIEVIKIIKILYVPLDERPCNYLYPQYISKTRKDIELIVPHKELLGNKKEPGDVNKIWEFVLEESVNADIMVLSIEMLIYGGLLPSRLHNLSKEEGSKRINNFITLKELNPLTPIFGFNLIMRTPRYNSSDEEPDYYEEYGEKIFYRAYLMDKKSRVGLNVDEEKMLNKICNIIPQEYLKDYENRRKFNLLINKSILELVEKDIIDFLSIPQDDSSVYGYTAKDQKVIYRNILKKNIQNDVMIYPGADEVGSTLIARALNYLLDRSPKVYPFYSSTKGPLIIPLYEDRPLNESLKAHILASGCQWINSPEDADFILAINSPGEIMEEATYQDNKDISYNSFRQLNFFVDQIYRFVNQNKPVVVADSAFANGGDLELIRYLDEYNVLERLVSYKGWNTNCNTLGTSIAAGVFGLEKQNQLYMRKNLLYHLLEDGLYQAKIRKVVTDDVLPSLGGNYFQLNGQDEKVSKEVKLRLKQLYEKIIKKSFKNISINNLKIYFPWHRMFEIGIDFEISKNI</sequence>
<evidence type="ECO:0000313" key="1">
    <source>
        <dbReference type="EMBL" id="MCR2044407.1"/>
    </source>
</evidence>
<gene>
    <name evidence="1" type="ORF">NSA23_09810</name>
</gene>
<organism evidence="1 2">
    <name type="scientific">Anaerosalibacter massiliensis</name>
    <dbReference type="NCBI Taxonomy" id="1347392"/>
    <lineage>
        <taxon>Bacteria</taxon>
        <taxon>Bacillati</taxon>
        <taxon>Bacillota</taxon>
        <taxon>Tissierellia</taxon>
        <taxon>Tissierellales</taxon>
        <taxon>Sporanaerobacteraceae</taxon>
        <taxon>Anaerosalibacter</taxon>
    </lineage>
</organism>
<dbReference type="InterPro" id="IPR025394">
    <property type="entry name" value="DUF4127"/>
</dbReference>
<proteinExistence type="predicted"/>
<dbReference type="Proteomes" id="UP001142078">
    <property type="component" value="Unassembled WGS sequence"/>
</dbReference>
<dbReference type="Pfam" id="PF13552">
    <property type="entry name" value="DUF4127"/>
    <property type="match status" value="1"/>
</dbReference>
<dbReference type="EMBL" id="JANJZL010000006">
    <property type="protein sequence ID" value="MCR2044407.1"/>
    <property type="molecule type" value="Genomic_DNA"/>
</dbReference>
<keyword evidence="2" id="KW-1185">Reference proteome</keyword>
<name>A0A9X2MG49_9FIRM</name>
<accession>A0A9X2MG49</accession>
<reference evidence="1" key="1">
    <citation type="submission" date="2022-07" db="EMBL/GenBank/DDBJ databases">
        <title>Enhanced cultured diversity of the mouse gut microbiota enables custom-made synthetic communities.</title>
        <authorList>
            <person name="Afrizal A."/>
        </authorList>
    </citation>
    <scope>NUCLEOTIDE SEQUENCE</scope>
    <source>
        <strain evidence="1">DSM 29482</strain>
    </source>
</reference>
<evidence type="ECO:0000313" key="2">
    <source>
        <dbReference type="Proteomes" id="UP001142078"/>
    </source>
</evidence>
<dbReference type="AlphaFoldDB" id="A0A9X2MG49"/>